<accession>A3BVH1</accession>
<gene>
    <name evidence="2" type="ORF">OsJ_28181</name>
</gene>
<sequence length="292" mass="30347">MGDVTAAAAPSTDKSNNLFMQIVVHPDGTITRPFVPDAPPSATGPVLSRDVPLDASLATSLRLYLPNPASPPPPPTSKLPVILYFHGGGFVLFSTGSVFYHASCEAMAAAVPAIVVSLDYRLAPEHRLPAAYDDAASAVLWLRDAAAGDPWIAAHGRPVAPYLGGVARTPSEEKSGDDAVLPLEANDKLWSLALPAGADQDHEFSNPAKSMAAAAAALTGLPRCLVTGSDGDPLIDRQRELVAWLRGHGVEVVAKTDFAGSHAAELFVKETADELFAAVCAFVSGAGDVVHS</sequence>
<protein>
    <recommendedName>
        <fullName evidence="1">Alpha/beta hydrolase fold-3 domain-containing protein</fullName>
    </recommendedName>
</protein>
<dbReference type="EMBL" id="CM000145">
    <property type="protein sequence ID" value="EAZ43560.1"/>
    <property type="molecule type" value="Genomic_DNA"/>
</dbReference>
<dbReference type="AlphaFoldDB" id="A3BVH1"/>
<reference evidence="2" key="1">
    <citation type="journal article" date="2005" name="PLoS Biol.">
        <title>The genomes of Oryza sativa: a history of duplications.</title>
        <authorList>
            <person name="Yu J."/>
            <person name="Wang J."/>
            <person name="Lin W."/>
            <person name="Li S."/>
            <person name="Li H."/>
            <person name="Zhou J."/>
            <person name="Ni P."/>
            <person name="Dong W."/>
            <person name="Hu S."/>
            <person name="Zeng C."/>
            <person name="Zhang J."/>
            <person name="Zhang Y."/>
            <person name="Li R."/>
            <person name="Xu Z."/>
            <person name="Li S."/>
            <person name="Li X."/>
            <person name="Zheng H."/>
            <person name="Cong L."/>
            <person name="Lin L."/>
            <person name="Yin J."/>
            <person name="Geng J."/>
            <person name="Li G."/>
            <person name="Shi J."/>
            <person name="Liu J."/>
            <person name="Lv H."/>
            <person name="Li J."/>
            <person name="Wang J."/>
            <person name="Deng Y."/>
            <person name="Ran L."/>
            <person name="Shi X."/>
            <person name="Wang X."/>
            <person name="Wu Q."/>
            <person name="Li C."/>
            <person name="Ren X."/>
            <person name="Wang J."/>
            <person name="Wang X."/>
            <person name="Li D."/>
            <person name="Liu D."/>
            <person name="Zhang X."/>
            <person name="Ji Z."/>
            <person name="Zhao W."/>
            <person name="Sun Y."/>
            <person name="Zhang Z."/>
            <person name="Bao J."/>
            <person name="Han Y."/>
            <person name="Dong L."/>
            <person name="Ji J."/>
            <person name="Chen P."/>
            <person name="Wu S."/>
            <person name="Liu J."/>
            <person name="Xiao Y."/>
            <person name="Bu D."/>
            <person name="Tan J."/>
            <person name="Yang L."/>
            <person name="Ye C."/>
            <person name="Zhang J."/>
            <person name="Xu J."/>
            <person name="Zhou Y."/>
            <person name="Yu Y."/>
            <person name="Zhang B."/>
            <person name="Zhuang S."/>
            <person name="Wei H."/>
            <person name="Liu B."/>
            <person name="Lei M."/>
            <person name="Yu H."/>
            <person name="Li Y."/>
            <person name="Xu H."/>
            <person name="Wei S."/>
            <person name="He X."/>
            <person name="Fang L."/>
            <person name="Zhang Z."/>
            <person name="Zhang Y."/>
            <person name="Huang X."/>
            <person name="Su Z."/>
            <person name="Tong W."/>
            <person name="Li J."/>
            <person name="Tong Z."/>
            <person name="Li S."/>
            <person name="Ye J."/>
            <person name="Wang L."/>
            <person name="Fang L."/>
            <person name="Lei T."/>
            <person name="Chen C."/>
            <person name="Chen H."/>
            <person name="Xu Z."/>
            <person name="Li H."/>
            <person name="Huang H."/>
            <person name="Zhang F."/>
            <person name="Xu H."/>
            <person name="Li N."/>
            <person name="Zhao C."/>
            <person name="Li S."/>
            <person name="Dong L."/>
            <person name="Huang Y."/>
            <person name="Li L."/>
            <person name="Xi Y."/>
            <person name="Qi Q."/>
            <person name="Li W."/>
            <person name="Zhang B."/>
            <person name="Hu W."/>
            <person name="Zhang Y."/>
            <person name="Tian X."/>
            <person name="Jiao Y."/>
            <person name="Liang X."/>
            <person name="Jin J."/>
            <person name="Gao L."/>
            <person name="Zheng W."/>
            <person name="Hao B."/>
            <person name="Liu S."/>
            <person name="Wang W."/>
            <person name="Yuan L."/>
            <person name="Cao M."/>
            <person name="McDermott J."/>
            <person name="Samudrala R."/>
            <person name="Wang J."/>
            <person name="Wong G.K."/>
            <person name="Yang H."/>
        </authorList>
    </citation>
    <scope>NUCLEOTIDE SEQUENCE [LARGE SCALE GENOMIC DNA]</scope>
</reference>
<dbReference type="GO" id="GO:0016787">
    <property type="term" value="F:hydrolase activity"/>
    <property type="evidence" value="ECO:0007669"/>
    <property type="project" value="InterPro"/>
</dbReference>
<dbReference type="PANTHER" id="PTHR23024">
    <property type="entry name" value="ARYLACETAMIDE DEACETYLASE"/>
    <property type="match status" value="1"/>
</dbReference>
<evidence type="ECO:0000313" key="2">
    <source>
        <dbReference type="EMBL" id="EAZ43560.1"/>
    </source>
</evidence>
<evidence type="ECO:0000259" key="1">
    <source>
        <dbReference type="Pfam" id="PF07859"/>
    </source>
</evidence>
<proteinExistence type="predicted"/>
<dbReference type="InterPro" id="IPR050466">
    <property type="entry name" value="Carboxylest/Gibb_receptor"/>
</dbReference>
<feature type="domain" description="Alpha/beta hydrolase fold-3" evidence="1">
    <location>
        <begin position="82"/>
        <end position="157"/>
    </location>
</feature>
<dbReference type="InterPro" id="IPR029058">
    <property type="entry name" value="AB_hydrolase_fold"/>
</dbReference>
<reference evidence="2" key="2">
    <citation type="submission" date="2008-12" db="EMBL/GenBank/DDBJ databases">
        <title>Improved gene annotation of the rice (Oryza sativa) genomes.</title>
        <authorList>
            <person name="Wang J."/>
            <person name="Li R."/>
            <person name="Fan W."/>
            <person name="Huang Q."/>
            <person name="Zhang J."/>
            <person name="Zhou Y."/>
            <person name="Hu Y."/>
            <person name="Zi S."/>
            <person name="Li J."/>
            <person name="Ni P."/>
            <person name="Zheng H."/>
            <person name="Zhang Y."/>
            <person name="Zhao M."/>
            <person name="Hao Q."/>
            <person name="McDermott J."/>
            <person name="Samudrala R."/>
            <person name="Kristiansen K."/>
            <person name="Wong G.K.-S."/>
        </authorList>
    </citation>
    <scope>NUCLEOTIDE SEQUENCE</scope>
</reference>
<dbReference type="Gene3D" id="3.40.50.1820">
    <property type="entry name" value="alpha/beta hydrolase"/>
    <property type="match status" value="2"/>
</dbReference>
<feature type="domain" description="Alpha/beta hydrolase fold-3" evidence="1">
    <location>
        <begin position="168"/>
        <end position="256"/>
    </location>
</feature>
<dbReference type="InterPro" id="IPR013094">
    <property type="entry name" value="AB_hydrolase_3"/>
</dbReference>
<dbReference type="Pfam" id="PF07859">
    <property type="entry name" value="Abhydrolase_3"/>
    <property type="match status" value="2"/>
</dbReference>
<dbReference type="PANTHER" id="PTHR23024:SF393">
    <property type="entry name" value="OS08G0547800 PROTEIN"/>
    <property type="match status" value="1"/>
</dbReference>
<dbReference type="SUPFAM" id="SSF53474">
    <property type="entry name" value="alpha/beta-Hydrolases"/>
    <property type="match status" value="1"/>
</dbReference>
<organism evidence="2">
    <name type="scientific">Oryza sativa subsp. japonica</name>
    <name type="common">Rice</name>
    <dbReference type="NCBI Taxonomy" id="39947"/>
    <lineage>
        <taxon>Eukaryota</taxon>
        <taxon>Viridiplantae</taxon>
        <taxon>Streptophyta</taxon>
        <taxon>Embryophyta</taxon>
        <taxon>Tracheophyta</taxon>
        <taxon>Spermatophyta</taxon>
        <taxon>Magnoliopsida</taxon>
        <taxon>Liliopsida</taxon>
        <taxon>Poales</taxon>
        <taxon>Poaceae</taxon>
        <taxon>BOP clade</taxon>
        <taxon>Oryzoideae</taxon>
        <taxon>Oryzeae</taxon>
        <taxon>Oryzinae</taxon>
        <taxon>Oryza</taxon>
        <taxon>Oryza sativa</taxon>
    </lineage>
</organism>
<dbReference type="ESTHER" id="orysa-Q6YSZ8">
    <property type="family name" value="Plant_carboxylesterase"/>
</dbReference>
<name>A3BVH1_ORYSJ</name>
<dbReference type="Proteomes" id="UP000007752">
    <property type="component" value="Chromosome 8"/>
</dbReference>